<dbReference type="InterPro" id="IPR010654">
    <property type="entry name" value="Phage_lambda_tail_I"/>
</dbReference>
<reference evidence="3" key="1">
    <citation type="submission" date="2016-01" db="EMBL/GenBank/DDBJ databases">
        <authorList>
            <person name="Peeters C."/>
        </authorList>
    </citation>
    <scope>NUCLEOTIDE SEQUENCE [LARGE SCALE GENOMIC DNA]</scope>
    <source>
        <strain evidence="3">LMG 29323</strain>
    </source>
</reference>
<dbReference type="Proteomes" id="UP000054911">
    <property type="component" value="Unassembled WGS sequence"/>
</dbReference>
<keyword evidence="4" id="KW-1185">Reference proteome</keyword>
<evidence type="ECO:0000313" key="3">
    <source>
        <dbReference type="EMBL" id="SAK69431.1"/>
    </source>
</evidence>
<dbReference type="InterPro" id="IPR053171">
    <property type="entry name" value="Viral_Tip_Attach_Protein"/>
</dbReference>
<gene>
    <name evidence="3" type="ORF">AWB80_03564</name>
</gene>
<dbReference type="STRING" id="1777141.AWB80_03564"/>
<proteinExistence type="predicted"/>
<feature type="region of interest" description="Disordered" evidence="1">
    <location>
        <begin position="188"/>
        <end position="215"/>
    </location>
</feature>
<evidence type="ECO:0000259" key="2">
    <source>
        <dbReference type="Pfam" id="PF13550"/>
    </source>
</evidence>
<dbReference type="OrthoDB" id="109844at2"/>
<evidence type="ECO:0000313" key="4">
    <source>
        <dbReference type="Proteomes" id="UP000054911"/>
    </source>
</evidence>
<sequence length="1026" mass="111999">MEQVVRTIRLYGSLGAKFGREHRYVVSSPRDALRALGVMIPGFWQELCKSGERGVRYAVFVGQRNVSETQLDVVPGDDAVRIAPVLAGSKAGGAFQTIAGVALAAAGAASMFIMPGNVFGIDMMLMGGSLALGGIAQMLSPQTPTPPRLNQHGMPGIQNVTAQGGPAPLLYGRMRVGSTVISECVRAEDVPEKKVRQPSEGKDAPQDPVERDDHKNKYLNSKVIYTAIDLVSEGEIEGFVRESASETAGPERRSVYLDDVPLQNFDGTENFEIDNFFYRRGEVGQLPFEGKVVDAAANEVHVGVELRRREIDQGKNKPKQIIPLPWVLELDEPDVDEIALMLRFSDQRWDDNGKPSNAAVDIELMSSVPSEVGKVLEKIADQVNGICQEYHKTYVFKRESGKPFRLQVKRTDGTDPKKHGKVFIESYTKRRTGHFSYPMSALMALQITSENFDRIPVRSYDVKGLIVEVPSNYDPIARRYDGQWDGTFKRRWTDNPAWIFRDVLLNRRYGAGAWVQEAMVDRYGLYAIAKYCDELVPNGDGGKEPRFACNCHITSRSHAFALLQQLASVFRGIVFWSAGSVLSSADMPSDPVYVYNPANVVNGTFTYRGSSLKSRYTAASVTWCNPHNGYKQAVETVEDAEGIVLYGYNAAEITAFGCASRSQAQRAGQWLLQTSRLETETVTFSVGLDGALTLPGQVIEIADPLRSLSCAGGRIKEIDAAGRVVLDRSVHAQHGDRLMVILPDARACSVEIAEASGAVVTLSAPFKEAPVRGAAWALQSTASATQRFRVVSVSEIDEGHAFSITATRHEPEKYAAVDNAATSNIFDGKYVPVDSPSNLAVRAVMGPEGKLAAEVSWKFALGVKQYNVRLIGPNGVSRSATAGGLQSNQIFDNVVPGSYTARVGAQGWGGSLSVVAKAIAALKGLVYVTKISSDRTIPGSVLFHLNLEQIARELDFVVELRIGKEQSFDHADQTFTGPARSPMLSVPAQHGGYVWARVRYGRQSDDRGSFSLSAWYPSETEPGIGF</sequence>
<dbReference type="PANTHER" id="PTHR36251:SF2">
    <property type="entry name" value="GIFSY-2 PROPHAGE HOST SPECIFICITY PROTEIN J, PHAGE LAMBDA"/>
    <property type="match status" value="1"/>
</dbReference>
<dbReference type="RefSeq" id="WP_061175983.1">
    <property type="nucleotide sequence ID" value="NZ_FCOE02000010.1"/>
</dbReference>
<accession>A0A158BH92</accession>
<feature type="domain" description="Tip attachment protein J" evidence="2">
    <location>
        <begin position="555"/>
        <end position="717"/>
    </location>
</feature>
<evidence type="ECO:0000256" key="1">
    <source>
        <dbReference type="SAM" id="MobiDB-lite"/>
    </source>
</evidence>
<dbReference type="InterPro" id="IPR032876">
    <property type="entry name" value="J_dom"/>
</dbReference>
<protein>
    <submittedName>
        <fullName evidence="3">Host specificity protein J</fullName>
    </submittedName>
</protein>
<organism evidence="3 4">
    <name type="scientific">Caballeronia pedi</name>
    <dbReference type="NCBI Taxonomy" id="1777141"/>
    <lineage>
        <taxon>Bacteria</taxon>
        <taxon>Pseudomonadati</taxon>
        <taxon>Pseudomonadota</taxon>
        <taxon>Betaproteobacteria</taxon>
        <taxon>Burkholderiales</taxon>
        <taxon>Burkholderiaceae</taxon>
        <taxon>Caballeronia</taxon>
    </lineage>
</organism>
<dbReference type="Pfam" id="PF13550">
    <property type="entry name" value="Phage-tail_3"/>
    <property type="match status" value="1"/>
</dbReference>
<dbReference type="PANTHER" id="PTHR36251">
    <property type="entry name" value="FELS-1 PROPHAGE HOST SPECIFICITY PROTEIN-RELATED"/>
    <property type="match status" value="1"/>
</dbReference>
<dbReference type="Pfam" id="PF06805">
    <property type="entry name" value="Lambda_tail_I"/>
    <property type="match status" value="1"/>
</dbReference>
<name>A0A158BH92_9BURK</name>
<dbReference type="EMBL" id="FCOE02000010">
    <property type="protein sequence ID" value="SAK69431.1"/>
    <property type="molecule type" value="Genomic_DNA"/>
</dbReference>
<dbReference type="AlphaFoldDB" id="A0A158BH92"/>
<comment type="caution">
    <text evidence="3">The sequence shown here is derived from an EMBL/GenBank/DDBJ whole genome shotgun (WGS) entry which is preliminary data.</text>
</comment>